<dbReference type="PANTHER" id="PTHR38784">
    <property type="entry name" value="SUCROSE PHOSPHORYLASE"/>
    <property type="match status" value="1"/>
</dbReference>
<dbReference type="Pfam" id="PF07152">
    <property type="entry name" value="YaeQ"/>
    <property type="match status" value="1"/>
</dbReference>
<proteinExistence type="predicted"/>
<reference evidence="1 2" key="1">
    <citation type="submission" date="2018-08" db="EMBL/GenBank/DDBJ databases">
        <title>Genomic taxonomy of the Vibrionaceae family.</title>
        <authorList>
            <person name="Gomez-Gil B."/>
            <person name="Tanaka M."/>
            <person name="Sawabe T."/>
            <person name="Enciso-Ibarra K."/>
        </authorList>
    </citation>
    <scope>NUCLEOTIDE SEQUENCE [LARGE SCALE GENOMIC DNA]</scope>
    <source>
        <strain evidence="1 2">CAIM 1831</strain>
    </source>
</reference>
<dbReference type="Gene3D" id="3.10.640.10">
    <property type="entry name" value="Restriction endonuclease-like alpha-beta roll domain"/>
    <property type="match status" value="1"/>
</dbReference>
<dbReference type="InterPro" id="IPR009822">
    <property type="entry name" value="YaeQ"/>
</dbReference>
<dbReference type="SMART" id="SM01322">
    <property type="entry name" value="YaeQ"/>
    <property type="match status" value="1"/>
</dbReference>
<dbReference type="InterPro" id="IPR038590">
    <property type="entry name" value="YaeQ_sf"/>
</dbReference>
<dbReference type="PIRSF" id="PIRSF011484">
    <property type="entry name" value="YaeQ"/>
    <property type="match status" value="1"/>
</dbReference>
<dbReference type="RefSeq" id="WP_128813096.1">
    <property type="nucleotide sequence ID" value="NZ_AP019850.1"/>
</dbReference>
<dbReference type="InterPro" id="IPR011335">
    <property type="entry name" value="Restrct_endonuc-II-like"/>
</dbReference>
<accession>A0ABN5PKN3</accession>
<gene>
    <name evidence="1" type="ORF">D1115_20125</name>
</gene>
<evidence type="ECO:0000313" key="2">
    <source>
        <dbReference type="Proteomes" id="UP000262832"/>
    </source>
</evidence>
<dbReference type="SUPFAM" id="SSF52980">
    <property type="entry name" value="Restriction endonuclease-like"/>
    <property type="match status" value="1"/>
</dbReference>
<protein>
    <submittedName>
        <fullName evidence="1">YaeQ family protein</fullName>
    </submittedName>
</protein>
<organism evidence="1 2">
    <name type="scientific">Vibrio alfacsensis</name>
    <dbReference type="NCBI Taxonomy" id="1074311"/>
    <lineage>
        <taxon>Bacteria</taxon>
        <taxon>Pseudomonadati</taxon>
        <taxon>Pseudomonadota</taxon>
        <taxon>Gammaproteobacteria</taxon>
        <taxon>Vibrionales</taxon>
        <taxon>Vibrionaceae</taxon>
        <taxon>Vibrio</taxon>
    </lineage>
</organism>
<evidence type="ECO:0000313" key="1">
    <source>
        <dbReference type="EMBL" id="AXY03201.1"/>
    </source>
</evidence>
<dbReference type="EMBL" id="CP032094">
    <property type="protein sequence ID" value="AXY03201.1"/>
    <property type="molecule type" value="Genomic_DNA"/>
</dbReference>
<name>A0ABN5PKN3_9VIBR</name>
<keyword evidence="2" id="KW-1185">Reference proteome</keyword>
<dbReference type="PANTHER" id="PTHR38784:SF1">
    <property type="entry name" value="SUCROSE PHOSPHORYLASE"/>
    <property type="match status" value="1"/>
</dbReference>
<sequence>MALKPTIYKFRIAISDMNNDYYDSKNLTIAQHPSEKLQRMLARIFAFCLNAQRDLEFTKGLSTIEEPDLWHIEHDQSIRDWIEIGEPDPERVKKATRLAKNVHVYAYNSKATVWWDKFSTKFAGLPVSVSSFDYDAIDEISNHIDRGTSLSVMITGTSLFVDVNDQHIEINVKELKSHDFA</sequence>
<dbReference type="Proteomes" id="UP000262832">
    <property type="component" value="Chromosome II"/>
</dbReference>